<dbReference type="AlphaFoldDB" id="A0A140L6L9"/>
<dbReference type="STRING" id="520762.AN619_11510"/>
<comment type="caution">
    <text evidence="4">The sequence shown here is derived from an EMBL/GenBank/DDBJ whole genome shotgun (WGS) entry which is preliminary data.</text>
</comment>
<evidence type="ECO:0000256" key="3">
    <source>
        <dbReference type="SAM" id="Phobius"/>
    </source>
</evidence>
<keyword evidence="2 3" id="KW-0472">Membrane</keyword>
<dbReference type="GO" id="GO:0016020">
    <property type="term" value="C:membrane"/>
    <property type="evidence" value="ECO:0007669"/>
    <property type="project" value="InterPro"/>
</dbReference>
<accession>A0A140L6L9</accession>
<dbReference type="InterPro" id="IPR050768">
    <property type="entry name" value="UPF0353/GerABKA_families"/>
</dbReference>
<dbReference type="EMBL" id="LOEE01000028">
    <property type="protein sequence ID" value="KXG76194.1"/>
    <property type="molecule type" value="Genomic_DNA"/>
</dbReference>
<evidence type="ECO:0000313" key="4">
    <source>
        <dbReference type="EMBL" id="KXG76194.1"/>
    </source>
</evidence>
<evidence type="ECO:0000256" key="2">
    <source>
        <dbReference type="ARBA" id="ARBA00023136"/>
    </source>
</evidence>
<name>A0A140L6L9_9FIRM</name>
<dbReference type="PIRSF" id="PIRSF005690">
    <property type="entry name" value="GerBA"/>
    <property type="match status" value="1"/>
</dbReference>
<keyword evidence="3" id="KW-0812">Transmembrane</keyword>
<feature type="transmembrane region" description="Helical" evidence="3">
    <location>
        <begin position="402"/>
        <end position="420"/>
    </location>
</feature>
<keyword evidence="5" id="KW-1185">Reference proteome</keyword>
<feature type="transmembrane region" description="Helical" evidence="3">
    <location>
        <begin position="311"/>
        <end position="332"/>
    </location>
</feature>
<dbReference type="GO" id="GO:0009847">
    <property type="term" value="P:spore germination"/>
    <property type="evidence" value="ECO:0007669"/>
    <property type="project" value="InterPro"/>
</dbReference>
<protein>
    <submittedName>
        <fullName evidence="4">Spore germination protein B1</fullName>
    </submittedName>
</protein>
<comment type="similarity">
    <text evidence="1">Belongs to the GerABKA family.</text>
</comment>
<dbReference type="Proteomes" id="UP000070456">
    <property type="component" value="Unassembled WGS sequence"/>
</dbReference>
<evidence type="ECO:0000313" key="5">
    <source>
        <dbReference type="Proteomes" id="UP000070456"/>
    </source>
</evidence>
<reference evidence="4 5" key="1">
    <citation type="submission" date="2015-12" db="EMBL/GenBank/DDBJ databases">
        <title>Draft genome sequence of the thermoanaerobe Thermotalea metallivorans, an isolate from the runoff channel of the Great Artesian Basin, Australia.</title>
        <authorList>
            <person name="Patel B.K."/>
        </authorList>
    </citation>
    <scope>NUCLEOTIDE SEQUENCE [LARGE SCALE GENOMIC DNA]</scope>
    <source>
        <strain evidence="4 5">B2-1</strain>
    </source>
</reference>
<feature type="transmembrane region" description="Helical" evidence="3">
    <location>
        <begin position="432"/>
        <end position="460"/>
    </location>
</feature>
<dbReference type="Pfam" id="PF03323">
    <property type="entry name" value="GerA"/>
    <property type="match status" value="1"/>
</dbReference>
<dbReference type="InterPro" id="IPR004995">
    <property type="entry name" value="Spore_Ger"/>
</dbReference>
<evidence type="ECO:0000256" key="1">
    <source>
        <dbReference type="ARBA" id="ARBA00005278"/>
    </source>
</evidence>
<keyword evidence="3" id="KW-1133">Transmembrane helix</keyword>
<dbReference type="OrthoDB" id="9772630at2"/>
<dbReference type="RefSeq" id="WP_068555642.1">
    <property type="nucleotide sequence ID" value="NZ_LOEE01000028.1"/>
</dbReference>
<gene>
    <name evidence="4" type="primary">gerBA_1</name>
    <name evidence="4" type="ORF">AN619_11510</name>
</gene>
<organism evidence="4 5">
    <name type="scientific">Thermotalea metallivorans</name>
    <dbReference type="NCBI Taxonomy" id="520762"/>
    <lineage>
        <taxon>Bacteria</taxon>
        <taxon>Bacillati</taxon>
        <taxon>Bacillota</taxon>
        <taxon>Clostridia</taxon>
        <taxon>Peptostreptococcales</taxon>
        <taxon>Thermotaleaceae</taxon>
        <taxon>Thermotalea</taxon>
    </lineage>
</organism>
<dbReference type="PANTHER" id="PTHR22550">
    <property type="entry name" value="SPORE GERMINATION PROTEIN"/>
    <property type="match status" value="1"/>
</dbReference>
<dbReference type="PATRIC" id="fig|520762.4.peg.1288"/>
<proteinExistence type="inferred from homology"/>
<dbReference type="PANTHER" id="PTHR22550:SF5">
    <property type="entry name" value="LEUCINE ZIPPER PROTEIN 4"/>
    <property type="match status" value="1"/>
</dbReference>
<feature type="transmembrane region" description="Helical" evidence="3">
    <location>
        <begin position="377"/>
        <end position="396"/>
    </location>
</feature>
<sequence length="529" mass="59527">MGFFDDLFAKKKEDPRPKIPVEKNCEKNLDKIKEILAGSDDIIYRTFFVGNEQKMKFAIVYTEGLADKNLVNEYVLKNLMVLSRMADMEVHAFRHQVYEVIKDGTLSVSDLKEIDDINLAIDMILSGETALILDEWDKLLIIASKGWPTRSVSEPSTETVIRGPSEGFTETLRVNTALIRRRIRDPKLKIHQMQIGRRSKTDVAIVYIEETVNKDVLKMVKERLDRIDIDAVLETGYIEQLIEDNWRSPFPQAQYTQRPDSVAGSLYEGRVAILVDNTPFALLVPATAITLLQSPEDYYERFFIASAIRMLRFISVAMSLVLPAIYIAITSYHPGMLPTDLALYVAGSRNNVPFPAFIEAFLMEAALELLREAGIRLPAPIGSTIGIIGGLVLGQAAVEAGVVSPLMVIVVALTAMAAYATPNYGFAISFRLLRFIMMAFAAFLGLYGVIWVLLVILIHLCNLKSFGVPYLSPFVASTTSLKDFKDIFIRLPWHFMKGRPQYLHRMDSDRLVNNRNTIETEEGGTDEKK</sequence>